<dbReference type="InterPro" id="IPR040442">
    <property type="entry name" value="Pyrv_kinase-like_dom_sf"/>
</dbReference>
<organism evidence="2 3">
    <name type="scientific">Apiospora kogelbergensis</name>
    <dbReference type="NCBI Taxonomy" id="1337665"/>
    <lineage>
        <taxon>Eukaryota</taxon>
        <taxon>Fungi</taxon>
        <taxon>Dikarya</taxon>
        <taxon>Ascomycota</taxon>
        <taxon>Pezizomycotina</taxon>
        <taxon>Sordariomycetes</taxon>
        <taxon>Xylariomycetidae</taxon>
        <taxon>Amphisphaeriales</taxon>
        <taxon>Apiosporaceae</taxon>
        <taxon>Apiospora</taxon>
    </lineage>
</organism>
<dbReference type="EMBL" id="JAQQWP010000011">
    <property type="protein sequence ID" value="KAK8095348.1"/>
    <property type="molecule type" value="Genomic_DNA"/>
</dbReference>
<keyword evidence="3" id="KW-1185">Reference proteome</keyword>
<dbReference type="AlphaFoldDB" id="A0AAW0Q568"/>
<reference evidence="2 3" key="1">
    <citation type="submission" date="2023-01" db="EMBL/GenBank/DDBJ databases">
        <title>Analysis of 21 Apiospora genomes using comparative genomics revels a genus with tremendous synthesis potential of carbohydrate active enzymes and secondary metabolites.</title>
        <authorList>
            <person name="Sorensen T."/>
        </authorList>
    </citation>
    <scope>NUCLEOTIDE SEQUENCE [LARGE SCALE GENOMIC DNA]</scope>
    <source>
        <strain evidence="2 3">CBS 117206</strain>
    </source>
</reference>
<dbReference type="PROSITE" id="PS00161">
    <property type="entry name" value="ISOCITRATE_LYASE"/>
    <property type="match status" value="1"/>
</dbReference>
<name>A0AAW0Q568_9PEZI</name>
<dbReference type="InterPro" id="IPR018523">
    <property type="entry name" value="Isocitrate_lyase_ph_CS"/>
</dbReference>
<accession>A0AAW0Q568</accession>
<sequence length="311" mass="33429">MAAQQRGAAKLRQYLADRGKIVVCPGVHDGMTARMALHVGFDALYMTGAGTAVSRLGQPDLGLTTVDDMATNAGMIAGLDRDVPVIADADTGFGGPLMVARTTEKYILQGVAGFHIEDQITTKRCGHLLGKELVDDQTYWARIRAAAHARTRMGSDIVIIARTDALQSLGYDEAVRRLKGAVEAGADVAFLEGMGSREQMARVCQELAPTPCFLNMVGGGVTPLINSREAKELGFKIVIWPMCGMSAVYLGMREFARELKETGEIKERYVTADDGTQKVDGSVRDVFELCGLKECSAFDQEVGGSSFLKGV</sequence>
<evidence type="ECO:0000313" key="2">
    <source>
        <dbReference type="EMBL" id="KAK8095348.1"/>
    </source>
</evidence>
<dbReference type="PANTHER" id="PTHR42905">
    <property type="entry name" value="PHOSPHOENOLPYRUVATE CARBOXYLASE"/>
    <property type="match status" value="1"/>
</dbReference>
<dbReference type="GO" id="GO:0046421">
    <property type="term" value="F:methylisocitrate lyase activity"/>
    <property type="evidence" value="ECO:0007669"/>
    <property type="project" value="UniProtKB-EC"/>
</dbReference>
<dbReference type="SUPFAM" id="SSF51621">
    <property type="entry name" value="Phosphoenolpyruvate/pyruvate domain"/>
    <property type="match status" value="1"/>
</dbReference>
<comment type="catalytic activity">
    <reaction evidence="1">
        <text>(2S,3R)-3-hydroxybutane-1,2,3-tricarboxylate = pyruvate + succinate</text>
        <dbReference type="Rhea" id="RHEA:16809"/>
        <dbReference type="ChEBI" id="CHEBI:15361"/>
        <dbReference type="ChEBI" id="CHEBI:30031"/>
        <dbReference type="ChEBI" id="CHEBI:57429"/>
        <dbReference type="EC" id="4.1.3.30"/>
    </reaction>
</comment>
<dbReference type="InterPro" id="IPR039556">
    <property type="entry name" value="ICL/PEPM"/>
</dbReference>
<dbReference type="InterPro" id="IPR015813">
    <property type="entry name" value="Pyrv/PenolPyrv_kinase-like_dom"/>
</dbReference>
<dbReference type="CDD" id="cd00377">
    <property type="entry name" value="ICL_PEPM"/>
    <property type="match status" value="1"/>
</dbReference>
<dbReference type="Gene3D" id="3.20.20.60">
    <property type="entry name" value="Phosphoenolpyruvate-binding domains"/>
    <property type="match status" value="1"/>
</dbReference>
<comment type="caution">
    <text evidence="2">The sequence shown here is derived from an EMBL/GenBank/DDBJ whole genome shotgun (WGS) entry which is preliminary data.</text>
</comment>
<evidence type="ECO:0000256" key="1">
    <source>
        <dbReference type="ARBA" id="ARBA00001050"/>
    </source>
</evidence>
<protein>
    <submittedName>
        <fullName evidence="2">Carboxyphosphonoenolpyruvate mutase</fullName>
    </submittedName>
</protein>
<evidence type="ECO:0000313" key="3">
    <source>
        <dbReference type="Proteomes" id="UP001392437"/>
    </source>
</evidence>
<dbReference type="Pfam" id="PF13714">
    <property type="entry name" value="PEP_mutase"/>
    <property type="match status" value="1"/>
</dbReference>
<gene>
    <name evidence="2" type="ORF">PG999_013370</name>
</gene>
<dbReference type="Proteomes" id="UP001392437">
    <property type="component" value="Unassembled WGS sequence"/>
</dbReference>
<dbReference type="PANTHER" id="PTHR42905:SF2">
    <property type="entry name" value="PHOSPHOENOLPYRUVATE CARBOXYLASE FAMILY PROTEIN"/>
    <property type="match status" value="1"/>
</dbReference>
<proteinExistence type="predicted"/>